<organism evidence="2 3">
    <name type="scientific">Naegleria fowleri</name>
    <name type="common">Brain eating amoeba</name>
    <dbReference type="NCBI Taxonomy" id="5763"/>
    <lineage>
        <taxon>Eukaryota</taxon>
        <taxon>Discoba</taxon>
        <taxon>Heterolobosea</taxon>
        <taxon>Tetramitia</taxon>
        <taxon>Eutetramitia</taxon>
        <taxon>Vahlkampfiidae</taxon>
        <taxon>Naegleria</taxon>
    </lineage>
</organism>
<dbReference type="Proteomes" id="UP000444721">
    <property type="component" value="Unassembled WGS sequence"/>
</dbReference>
<dbReference type="RefSeq" id="XP_044569476.1">
    <property type="nucleotide sequence ID" value="XM_044710275.1"/>
</dbReference>
<proteinExistence type="predicted"/>
<dbReference type="EMBL" id="VFQX01000002">
    <property type="protein sequence ID" value="KAF0984763.1"/>
    <property type="molecule type" value="Genomic_DNA"/>
</dbReference>
<keyword evidence="3" id="KW-1185">Reference proteome</keyword>
<feature type="transmembrane region" description="Helical" evidence="1">
    <location>
        <begin position="149"/>
        <end position="167"/>
    </location>
</feature>
<protein>
    <recommendedName>
        <fullName evidence="4">RGS domain-containing protein</fullName>
    </recommendedName>
</protein>
<keyword evidence="1" id="KW-1133">Transmembrane helix</keyword>
<evidence type="ECO:0008006" key="4">
    <source>
        <dbReference type="Google" id="ProtNLM"/>
    </source>
</evidence>
<gene>
    <name evidence="2" type="ORF">FDP41_000662</name>
</gene>
<accession>A0A6A5C2W6</accession>
<evidence type="ECO:0000313" key="2">
    <source>
        <dbReference type="EMBL" id="KAF0984763.1"/>
    </source>
</evidence>
<dbReference type="VEuPathDB" id="AmoebaDB:NF0055380"/>
<name>A0A6A5C2W6_NAEFO</name>
<evidence type="ECO:0000313" key="3">
    <source>
        <dbReference type="Proteomes" id="UP000444721"/>
    </source>
</evidence>
<keyword evidence="1" id="KW-0812">Transmembrane</keyword>
<comment type="caution">
    <text evidence="2">The sequence shown here is derived from an EMBL/GenBank/DDBJ whole genome shotgun (WGS) entry which is preliminary data.</text>
</comment>
<dbReference type="VEuPathDB" id="AmoebaDB:FDP41_000662"/>
<dbReference type="AlphaFoldDB" id="A0A6A5C2W6"/>
<keyword evidence="1" id="KW-0472">Membrane</keyword>
<dbReference type="OMA" id="TEWMEYM"/>
<feature type="transmembrane region" description="Helical" evidence="1">
    <location>
        <begin position="332"/>
        <end position="358"/>
    </location>
</feature>
<evidence type="ECO:0000256" key="1">
    <source>
        <dbReference type="SAM" id="Phobius"/>
    </source>
</evidence>
<dbReference type="SUPFAM" id="SSF48097">
    <property type="entry name" value="Regulator of G-protein signaling, RGS"/>
    <property type="match status" value="1"/>
</dbReference>
<reference evidence="2 3" key="1">
    <citation type="journal article" date="2019" name="Sci. Rep.">
        <title>Nanopore sequencing improves the draft genome of the human pathogenic amoeba Naegleria fowleri.</title>
        <authorList>
            <person name="Liechti N."/>
            <person name="Schurch N."/>
            <person name="Bruggmann R."/>
            <person name="Wittwer M."/>
        </authorList>
    </citation>
    <scope>NUCLEOTIDE SEQUENCE [LARGE SCALE GENOMIC DNA]</scope>
    <source>
        <strain evidence="2 3">ATCC 30894</strain>
    </source>
</reference>
<feature type="transmembrane region" description="Helical" evidence="1">
    <location>
        <begin position="187"/>
        <end position="209"/>
    </location>
</feature>
<feature type="transmembrane region" description="Helical" evidence="1">
    <location>
        <begin position="242"/>
        <end position="267"/>
    </location>
</feature>
<feature type="transmembrane region" description="Helical" evidence="1">
    <location>
        <begin position="119"/>
        <end position="137"/>
    </location>
</feature>
<dbReference type="InterPro" id="IPR036305">
    <property type="entry name" value="RGS_sf"/>
</dbReference>
<dbReference type="GeneID" id="68107880"/>
<feature type="transmembrane region" description="Helical" evidence="1">
    <location>
        <begin position="370"/>
        <end position="390"/>
    </location>
</feature>
<sequence length="552" mass="65129">MDNYWHVYNVLNLTSSINSTDCSIFNSTFDIKAYHRVIFSYPVTFDTSVPFPLSSPSFVIENDQWFMQKLFFGIISDEILMNIFSKLASPKCYSSYNSYLGVFHYNDVSKYWDLILKDSMLFIVIASCLLFYILLITSFRKSLAMKRRLFAPFIGPFCMMIICLVYIEPILMSLFKHVGKNIIPFIPIPNLFISLLSASYIVVSIRFYYLRNLYQIRTGLDEKMKNNKMNNMRIYRIFVQPYVTLSLVIIITCIVFGIWFGIFYGILESIIIERFGRFEWTLQFDASLLALTTQFAFLSLFSILCLFVDAFFNLKKIRKHGLYYYFMFDDPFYMRVDIISQLLIFLTSILVILDIFVWNTLIINRIGITLFFLFSLMLFGGNIILVEFLISIKNRKVKTFCVNSTIDQLSLLETEWMEYMKDFNFRELQKKYATNEFSVENYLLFEDLEKLERKQRVTFDDMTYLSTNYFSHLAPYSINLPAFCYTQFTLLLGNLTLNPNETISFSELEAIKTQVITNNLDTYSRLILTDECKKWKEVSMLQQELNIVHKKV</sequence>
<feature type="transmembrane region" description="Helical" evidence="1">
    <location>
        <begin position="287"/>
        <end position="312"/>
    </location>
</feature>
<dbReference type="VEuPathDB" id="AmoebaDB:NfTy_031060"/>